<feature type="domain" description="DUF305" evidence="2">
    <location>
        <begin position="20"/>
        <end position="107"/>
    </location>
</feature>
<evidence type="ECO:0000259" key="2">
    <source>
        <dbReference type="Pfam" id="PF03713"/>
    </source>
</evidence>
<dbReference type="PANTHER" id="PTHR36933">
    <property type="entry name" value="SLL0788 PROTEIN"/>
    <property type="match status" value="1"/>
</dbReference>
<sequence>MLKLSFFILLMSILDAAKAQHHDMSMPMPASKNVYLQMMDQMMVSMDKSAPTHSSDKDFLTMMIPHHQGAVDMANYEIEHGKNREMVQLAKSIRAEQLVQIQQMELLLRSAKTFVSAGTAHQQPNQKMMMVMMQQMPKEKVLSNDDNAFAWVMIPHHQAAIDMAKVALQYGTNKNIKRLAESIISDEQIEIDQMKKFSHIP</sequence>
<keyword evidence="4" id="KW-1185">Reference proteome</keyword>
<protein>
    <submittedName>
        <fullName evidence="3">DUF305 domain-containing protein</fullName>
    </submittedName>
</protein>
<gene>
    <name evidence="3" type="ORF">EOD41_00880</name>
</gene>
<dbReference type="InterPro" id="IPR012347">
    <property type="entry name" value="Ferritin-like"/>
</dbReference>
<reference evidence="3 4" key="1">
    <citation type="submission" date="2019-01" db="EMBL/GenBank/DDBJ databases">
        <authorList>
            <person name="Chen W.-M."/>
        </authorList>
    </citation>
    <scope>NUCLEOTIDE SEQUENCE [LARGE SCALE GENOMIC DNA]</scope>
    <source>
        <strain evidence="3 4">YBJ-36</strain>
    </source>
</reference>
<name>A0A437MXX3_9SPHI</name>
<feature type="domain" description="DUF305" evidence="2">
    <location>
        <begin position="118"/>
        <end position="197"/>
    </location>
</feature>
<evidence type="ECO:0000256" key="1">
    <source>
        <dbReference type="SAM" id="SignalP"/>
    </source>
</evidence>
<feature type="signal peptide" evidence="1">
    <location>
        <begin position="1"/>
        <end position="19"/>
    </location>
</feature>
<keyword evidence="1" id="KW-0732">Signal</keyword>
<dbReference type="RefSeq" id="WP_127702895.1">
    <property type="nucleotide sequence ID" value="NZ_SACK01000001.1"/>
</dbReference>
<dbReference type="Proteomes" id="UP000282759">
    <property type="component" value="Unassembled WGS sequence"/>
</dbReference>
<dbReference type="Gene3D" id="1.20.1260.10">
    <property type="match status" value="2"/>
</dbReference>
<feature type="chain" id="PRO_5019054521" evidence="1">
    <location>
        <begin position="20"/>
        <end position="201"/>
    </location>
</feature>
<dbReference type="OrthoDB" id="8603558at2"/>
<proteinExistence type="predicted"/>
<comment type="caution">
    <text evidence="3">The sequence shown here is derived from an EMBL/GenBank/DDBJ whole genome shotgun (WGS) entry which is preliminary data.</text>
</comment>
<evidence type="ECO:0000313" key="3">
    <source>
        <dbReference type="EMBL" id="RVU02525.1"/>
    </source>
</evidence>
<dbReference type="Pfam" id="PF03713">
    <property type="entry name" value="DUF305"/>
    <property type="match status" value="2"/>
</dbReference>
<dbReference type="InterPro" id="IPR005183">
    <property type="entry name" value="DUF305_CopM-like"/>
</dbReference>
<organism evidence="3 4">
    <name type="scientific">Mucilaginibacter limnophilus</name>
    <dbReference type="NCBI Taxonomy" id="1932778"/>
    <lineage>
        <taxon>Bacteria</taxon>
        <taxon>Pseudomonadati</taxon>
        <taxon>Bacteroidota</taxon>
        <taxon>Sphingobacteriia</taxon>
        <taxon>Sphingobacteriales</taxon>
        <taxon>Sphingobacteriaceae</taxon>
        <taxon>Mucilaginibacter</taxon>
    </lineage>
</organism>
<dbReference type="AlphaFoldDB" id="A0A437MXX3"/>
<dbReference type="PANTHER" id="PTHR36933:SF1">
    <property type="entry name" value="SLL0788 PROTEIN"/>
    <property type="match status" value="1"/>
</dbReference>
<accession>A0A437MXX3</accession>
<evidence type="ECO:0000313" key="4">
    <source>
        <dbReference type="Proteomes" id="UP000282759"/>
    </source>
</evidence>
<dbReference type="EMBL" id="SACK01000001">
    <property type="protein sequence ID" value="RVU02525.1"/>
    <property type="molecule type" value="Genomic_DNA"/>
</dbReference>